<evidence type="ECO:0000313" key="2">
    <source>
        <dbReference type="EMBL" id="GBP92851.1"/>
    </source>
</evidence>
<proteinExistence type="predicted"/>
<dbReference type="Proteomes" id="UP000299102">
    <property type="component" value="Unassembled WGS sequence"/>
</dbReference>
<dbReference type="AlphaFoldDB" id="A0A4C1ZVG5"/>
<sequence>MKLTSRGNWIRIEAGYRSGSTMKGLTSKTSTGRNRSGISIGIDNETKAERVRIESGISIRIDNERLNIERGLGSESKRDIDQDRQ</sequence>
<reference evidence="2 3" key="1">
    <citation type="journal article" date="2019" name="Commun. Biol.">
        <title>The bagworm genome reveals a unique fibroin gene that provides high tensile strength.</title>
        <authorList>
            <person name="Kono N."/>
            <person name="Nakamura H."/>
            <person name="Ohtoshi R."/>
            <person name="Tomita M."/>
            <person name="Numata K."/>
            <person name="Arakawa K."/>
        </authorList>
    </citation>
    <scope>NUCLEOTIDE SEQUENCE [LARGE SCALE GENOMIC DNA]</scope>
</reference>
<protein>
    <submittedName>
        <fullName evidence="2">Uncharacterized protein</fullName>
    </submittedName>
</protein>
<evidence type="ECO:0000313" key="3">
    <source>
        <dbReference type="Proteomes" id="UP000299102"/>
    </source>
</evidence>
<keyword evidence="3" id="KW-1185">Reference proteome</keyword>
<evidence type="ECO:0000256" key="1">
    <source>
        <dbReference type="SAM" id="MobiDB-lite"/>
    </source>
</evidence>
<feature type="compositionally biased region" description="Polar residues" evidence="1">
    <location>
        <begin position="20"/>
        <end position="37"/>
    </location>
</feature>
<comment type="caution">
    <text evidence="2">The sequence shown here is derived from an EMBL/GenBank/DDBJ whole genome shotgun (WGS) entry which is preliminary data.</text>
</comment>
<organism evidence="2 3">
    <name type="scientific">Eumeta variegata</name>
    <name type="common">Bagworm moth</name>
    <name type="synonym">Eumeta japonica</name>
    <dbReference type="NCBI Taxonomy" id="151549"/>
    <lineage>
        <taxon>Eukaryota</taxon>
        <taxon>Metazoa</taxon>
        <taxon>Ecdysozoa</taxon>
        <taxon>Arthropoda</taxon>
        <taxon>Hexapoda</taxon>
        <taxon>Insecta</taxon>
        <taxon>Pterygota</taxon>
        <taxon>Neoptera</taxon>
        <taxon>Endopterygota</taxon>
        <taxon>Lepidoptera</taxon>
        <taxon>Glossata</taxon>
        <taxon>Ditrysia</taxon>
        <taxon>Tineoidea</taxon>
        <taxon>Psychidae</taxon>
        <taxon>Oiketicinae</taxon>
        <taxon>Eumeta</taxon>
    </lineage>
</organism>
<dbReference type="EMBL" id="BGZK01002315">
    <property type="protein sequence ID" value="GBP92851.1"/>
    <property type="molecule type" value="Genomic_DNA"/>
</dbReference>
<accession>A0A4C1ZVG5</accession>
<name>A0A4C1ZVG5_EUMVA</name>
<gene>
    <name evidence="2" type="ORF">EVAR_95988_1</name>
</gene>
<feature type="region of interest" description="Disordered" evidence="1">
    <location>
        <begin position="20"/>
        <end position="40"/>
    </location>
</feature>